<keyword evidence="4" id="KW-1185">Reference proteome</keyword>
<feature type="signal peptide" evidence="2">
    <location>
        <begin position="1"/>
        <end position="23"/>
    </location>
</feature>
<feature type="transmembrane region" description="Helical" evidence="1">
    <location>
        <begin position="39"/>
        <end position="58"/>
    </location>
</feature>
<evidence type="ECO:0000256" key="2">
    <source>
        <dbReference type="SAM" id="SignalP"/>
    </source>
</evidence>
<feature type="chain" id="PRO_5043954206" evidence="2">
    <location>
        <begin position="24"/>
        <end position="146"/>
    </location>
</feature>
<keyword evidence="1" id="KW-0472">Membrane</keyword>
<evidence type="ECO:0000313" key="4">
    <source>
        <dbReference type="Proteomes" id="UP001497382"/>
    </source>
</evidence>
<sequence>MGFLHLWLTIFSVAVVTVHVSFADTVYEALGRQADLSKIILVVFASCGLIQQFFRYILLPSRSDGKTHICKSSVRWKKEVGDKSICEENFGNINISASTLFSKEFSRTERGGGILENWRIRKLREKKWNLLSGEYSERGKLYEFDF</sequence>
<dbReference type="EMBL" id="CAXIEN010000083">
    <property type="protein sequence ID" value="CAL1275101.1"/>
    <property type="molecule type" value="Genomic_DNA"/>
</dbReference>
<name>A0AAV1ZXD3_9ARAC</name>
<evidence type="ECO:0000256" key="1">
    <source>
        <dbReference type="SAM" id="Phobius"/>
    </source>
</evidence>
<dbReference type="AlphaFoldDB" id="A0AAV1ZXD3"/>
<accession>A0AAV1ZXD3</accession>
<reference evidence="3 4" key="1">
    <citation type="submission" date="2024-04" db="EMBL/GenBank/DDBJ databases">
        <authorList>
            <person name="Rising A."/>
            <person name="Reimegard J."/>
            <person name="Sonavane S."/>
            <person name="Akerstrom W."/>
            <person name="Nylinder S."/>
            <person name="Hedman E."/>
            <person name="Kallberg Y."/>
        </authorList>
    </citation>
    <scope>NUCLEOTIDE SEQUENCE [LARGE SCALE GENOMIC DNA]</scope>
</reference>
<keyword evidence="1" id="KW-0812">Transmembrane</keyword>
<evidence type="ECO:0000313" key="3">
    <source>
        <dbReference type="EMBL" id="CAL1275101.1"/>
    </source>
</evidence>
<dbReference type="Proteomes" id="UP001497382">
    <property type="component" value="Unassembled WGS sequence"/>
</dbReference>
<keyword evidence="1" id="KW-1133">Transmembrane helix</keyword>
<proteinExistence type="predicted"/>
<gene>
    <name evidence="3" type="ORF">LARSCL_LOCUS7884</name>
</gene>
<comment type="caution">
    <text evidence="3">The sequence shown here is derived from an EMBL/GenBank/DDBJ whole genome shotgun (WGS) entry which is preliminary data.</text>
</comment>
<keyword evidence="2" id="KW-0732">Signal</keyword>
<protein>
    <submittedName>
        <fullName evidence="3">Uncharacterized protein</fullName>
    </submittedName>
</protein>
<organism evidence="3 4">
    <name type="scientific">Larinioides sclopetarius</name>
    <dbReference type="NCBI Taxonomy" id="280406"/>
    <lineage>
        <taxon>Eukaryota</taxon>
        <taxon>Metazoa</taxon>
        <taxon>Ecdysozoa</taxon>
        <taxon>Arthropoda</taxon>
        <taxon>Chelicerata</taxon>
        <taxon>Arachnida</taxon>
        <taxon>Araneae</taxon>
        <taxon>Araneomorphae</taxon>
        <taxon>Entelegynae</taxon>
        <taxon>Araneoidea</taxon>
        <taxon>Araneidae</taxon>
        <taxon>Larinioides</taxon>
    </lineage>
</organism>